<gene>
    <name evidence="2" type="primary">tsaB</name>
    <name evidence="2" type="ORF">QM524_13670</name>
</gene>
<sequence length="231" mass="25010">MSLIVSIDTSTKVCSVALHKEGKLLGLSELFTEKSHSGMLTTLVENVVKQAGYELSQLDAIAVAKGPGSYTGLRIGVSTAKGLSFALDKPLLSVNTLEAMAAQLKDMYSADTLLCPMIDARRMEVYCGVWNAAMENISEIEAKIIDETAFTELLEKQSIVFFGDGAAKCKSQISHSNALFPNTDLYPSARTVGVLAYKAFQEQAFENVVSFEPFYLKDFVGTTPKAAQNKA</sequence>
<dbReference type="CDD" id="cd24032">
    <property type="entry name" value="ASKHA_NBD_TsaB"/>
    <property type="match status" value="1"/>
</dbReference>
<keyword evidence="3" id="KW-1185">Reference proteome</keyword>
<dbReference type="SUPFAM" id="SSF53067">
    <property type="entry name" value="Actin-like ATPase domain"/>
    <property type="match status" value="2"/>
</dbReference>
<evidence type="ECO:0000259" key="1">
    <source>
        <dbReference type="Pfam" id="PF00814"/>
    </source>
</evidence>
<feature type="domain" description="Gcp-like" evidence="1">
    <location>
        <begin position="32"/>
        <end position="218"/>
    </location>
</feature>
<dbReference type="EC" id="2.3.1.234" evidence="2"/>
<name>A0ABT6YAM4_9BACT</name>
<reference evidence="2 3" key="1">
    <citation type="submission" date="2023-05" db="EMBL/GenBank/DDBJ databases">
        <title>Novel species of genus Flectobacillus isolated from stream in China.</title>
        <authorList>
            <person name="Lu H."/>
        </authorList>
    </citation>
    <scope>NUCLEOTIDE SEQUENCE [LARGE SCALE GENOMIC DNA]</scope>
    <source>
        <strain evidence="2 3">KCTC 42575</strain>
    </source>
</reference>
<dbReference type="GO" id="GO:0061711">
    <property type="term" value="F:tRNA N(6)-L-threonylcarbamoyladenine synthase activity"/>
    <property type="evidence" value="ECO:0007669"/>
    <property type="project" value="UniProtKB-EC"/>
</dbReference>
<accession>A0ABT6YAM4</accession>
<dbReference type="InterPro" id="IPR022496">
    <property type="entry name" value="T6A_TsaB"/>
</dbReference>
<dbReference type="Proteomes" id="UP001236507">
    <property type="component" value="Unassembled WGS sequence"/>
</dbReference>
<comment type="caution">
    <text evidence="2">The sequence shown here is derived from an EMBL/GenBank/DDBJ whole genome shotgun (WGS) entry which is preliminary data.</text>
</comment>
<dbReference type="RefSeq" id="WP_283345031.1">
    <property type="nucleotide sequence ID" value="NZ_JASHIF010000010.1"/>
</dbReference>
<dbReference type="InterPro" id="IPR043129">
    <property type="entry name" value="ATPase_NBD"/>
</dbReference>
<dbReference type="EMBL" id="JASHIF010000010">
    <property type="protein sequence ID" value="MDI9860261.1"/>
    <property type="molecule type" value="Genomic_DNA"/>
</dbReference>
<dbReference type="PANTHER" id="PTHR11735">
    <property type="entry name" value="TRNA N6-ADENOSINE THREONYLCARBAMOYLTRANSFERASE"/>
    <property type="match status" value="1"/>
</dbReference>
<dbReference type="PANTHER" id="PTHR11735:SF11">
    <property type="entry name" value="TRNA THREONYLCARBAMOYLADENOSINE BIOSYNTHESIS PROTEIN TSAB"/>
    <property type="match status" value="1"/>
</dbReference>
<organism evidence="2 3">
    <name type="scientific">Flectobacillus roseus</name>
    <dbReference type="NCBI Taxonomy" id="502259"/>
    <lineage>
        <taxon>Bacteria</taxon>
        <taxon>Pseudomonadati</taxon>
        <taxon>Bacteroidota</taxon>
        <taxon>Cytophagia</taxon>
        <taxon>Cytophagales</taxon>
        <taxon>Flectobacillaceae</taxon>
        <taxon>Flectobacillus</taxon>
    </lineage>
</organism>
<dbReference type="NCBIfam" id="TIGR03725">
    <property type="entry name" value="T6A_YeaZ"/>
    <property type="match status" value="1"/>
</dbReference>
<proteinExistence type="predicted"/>
<keyword evidence="2" id="KW-0808">Transferase</keyword>
<dbReference type="InterPro" id="IPR000905">
    <property type="entry name" value="Gcp-like_dom"/>
</dbReference>
<evidence type="ECO:0000313" key="3">
    <source>
        <dbReference type="Proteomes" id="UP001236507"/>
    </source>
</evidence>
<dbReference type="Pfam" id="PF00814">
    <property type="entry name" value="TsaD"/>
    <property type="match status" value="1"/>
</dbReference>
<keyword evidence="2" id="KW-0012">Acyltransferase</keyword>
<protein>
    <submittedName>
        <fullName evidence="2">tRNA (Adenosine(37)-N6)-threonylcarbamoyltransferase complex dimerization subunit type 1 TsaB</fullName>
        <ecNumber evidence="2">2.3.1.234</ecNumber>
    </submittedName>
</protein>
<evidence type="ECO:0000313" key="2">
    <source>
        <dbReference type="EMBL" id="MDI9860261.1"/>
    </source>
</evidence>
<dbReference type="Gene3D" id="3.30.420.40">
    <property type="match status" value="2"/>
</dbReference>